<keyword evidence="3" id="KW-1185">Reference proteome</keyword>
<dbReference type="EMBL" id="JAINDJ010000004">
    <property type="protein sequence ID" value="KAG9450808.1"/>
    <property type="molecule type" value="Genomic_DNA"/>
</dbReference>
<dbReference type="AlphaFoldDB" id="A0AAV7EPY3"/>
<evidence type="ECO:0000313" key="3">
    <source>
        <dbReference type="Proteomes" id="UP000825729"/>
    </source>
</evidence>
<reference evidence="2 3" key="1">
    <citation type="submission" date="2021-07" db="EMBL/GenBank/DDBJ databases">
        <title>The Aristolochia fimbriata genome: insights into angiosperm evolution, floral development and chemical biosynthesis.</title>
        <authorList>
            <person name="Jiao Y."/>
        </authorList>
    </citation>
    <scope>NUCLEOTIDE SEQUENCE [LARGE SCALE GENOMIC DNA]</scope>
    <source>
        <strain evidence="2">IBCAS-2021</strain>
        <tissue evidence="2">Leaf</tissue>
    </source>
</reference>
<protein>
    <submittedName>
        <fullName evidence="2">Uncharacterized protein</fullName>
    </submittedName>
</protein>
<proteinExistence type="predicted"/>
<sequence length="183" mass="20107">MSPRPPSFLSLRRTAPTFSLHPGPRSQWRKGGGTPGTRYVPFPLPPLRPISIFCPWLPGSGGPTAEIRGHISPVRFSWVPANFLWVGSGGGKGPGGWEDPRCGRAMIVPGDTNRSSKLSRRRWRRDRTGPLGTVQLLYCEKRVRVDGVELALGCGNSPPIRAVYSDVLRPFNSRADGGWVRII</sequence>
<gene>
    <name evidence="2" type="ORF">H6P81_010773</name>
</gene>
<name>A0AAV7EPY3_ARIFI</name>
<organism evidence="2 3">
    <name type="scientific">Aristolochia fimbriata</name>
    <name type="common">White veined hardy Dutchman's pipe vine</name>
    <dbReference type="NCBI Taxonomy" id="158543"/>
    <lineage>
        <taxon>Eukaryota</taxon>
        <taxon>Viridiplantae</taxon>
        <taxon>Streptophyta</taxon>
        <taxon>Embryophyta</taxon>
        <taxon>Tracheophyta</taxon>
        <taxon>Spermatophyta</taxon>
        <taxon>Magnoliopsida</taxon>
        <taxon>Magnoliidae</taxon>
        <taxon>Piperales</taxon>
        <taxon>Aristolochiaceae</taxon>
        <taxon>Aristolochia</taxon>
    </lineage>
</organism>
<feature type="region of interest" description="Disordered" evidence="1">
    <location>
        <begin position="1"/>
        <end position="36"/>
    </location>
</feature>
<dbReference type="Proteomes" id="UP000825729">
    <property type="component" value="Unassembled WGS sequence"/>
</dbReference>
<accession>A0AAV7EPY3</accession>
<comment type="caution">
    <text evidence="2">The sequence shown here is derived from an EMBL/GenBank/DDBJ whole genome shotgun (WGS) entry which is preliminary data.</text>
</comment>
<evidence type="ECO:0000256" key="1">
    <source>
        <dbReference type="SAM" id="MobiDB-lite"/>
    </source>
</evidence>
<evidence type="ECO:0000313" key="2">
    <source>
        <dbReference type="EMBL" id="KAG9450808.1"/>
    </source>
</evidence>